<evidence type="ECO:0000313" key="1">
    <source>
        <dbReference type="EMBL" id="MBR0663886.1"/>
    </source>
</evidence>
<evidence type="ECO:0000313" key="2">
    <source>
        <dbReference type="Proteomes" id="UP001196870"/>
    </source>
</evidence>
<dbReference type="RefSeq" id="WP_211851475.1">
    <property type="nucleotide sequence ID" value="NZ_JAAGBB010000005.1"/>
</dbReference>
<name>A0ABS5EUA1_9PROT</name>
<sequence length="115" mass="12735">MPETPHYAYVIPSMKFGWEHLPTVVEYLKSVTSREDGEVPRELRSFHAFYDACMGLGLAKGWKGTFSAGYEPRIVIIPASPQPRLALAWRSGEADATIVASEVPMPWLEEVAVAA</sequence>
<accession>A0ABS5EUA1</accession>
<dbReference type="Proteomes" id="UP001196870">
    <property type="component" value="Unassembled WGS sequence"/>
</dbReference>
<reference evidence="2" key="1">
    <citation type="journal article" date="2021" name="Syst. Appl. Microbiol.">
        <title>Roseomonas hellenica sp. nov., isolated from roots of wild-growing Alkanna tinctoria.</title>
        <authorList>
            <person name="Rat A."/>
            <person name="Naranjo H.D."/>
            <person name="Lebbe L."/>
            <person name="Cnockaert M."/>
            <person name="Krigas N."/>
            <person name="Grigoriadou K."/>
            <person name="Maloupa E."/>
            <person name="Willems A."/>
        </authorList>
    </citation>
    <scope>NUCLEOTIDE SEQUENCE [LARGE SCALE GENOMIC DNA]</scope>
    <source>
        <strain evidence="2">LMG 31523</strain>
    </source>
</reference>
<organism evidence="1 2">
    <name type="scientific">Plastoroseomonas hellenica</name>
    <dbReference type="NCBI Taxonomy" id="2687306"/>
    <lineage>
        <taxon>Bacteria</taxon>
        <taxon>Pseudomonadati</taxon>
        <taxon>Pseudomonadota</taxon>
        <taxon>Alphaproteobacteria</taxon>
        <taxon>Acetobacterales</taxon>
        <taxon>Acetobacteraceae</taxon>
        <taxon>Plastoroseomonas</taxon>
    </lineage>
</organism>
<dbReference type="EMBL" id="JAAGBB010000005">
    <property type="protein sequence ID" value="MBR0663886.1"/>
    <property type="molecule type" value="Genomic_DNA"/>
</dbReference>
<proteinExistence type="predicted"/>
<comment type="caution">
    <text evidence="1">The sequence shown here is derived from an EMBL/GenBank/DDBJ whole genome shotgun (WGS) entry which is preliminary data.</text>
</comment>
<keyword evidence="2" id="KW-1185">Reference proteome</keyword>
<gene>
    <name evidence="1" type="ORF">GXW71_05885</name>
</gene>
<protein>
    <submittedName>
        <fullName evidence="1">Uncharacterized protein</fullName>
    </submittedName>
</protein>